<feature type="compositionally biased region" description="Basic residues" evidence="1">
    <location>
        <begin position="203"/>
        <end position="213"/>
    </location>
</feature>
<dbReference type="AlphaFoldDB" id="K0REU3"/>
<dbReference type="PANTHER" id="PTHR46566:SF5">
    <property type="entry name" value="1-PHOSPHOFRUCTOKINASE"/>
    <property type="match status" value="1"/>
</dbReference>
<dbReference type="Proteomes" id="UP000266841">
    <property type="component" value="Unassembled WGS sequence"/>
</dbReference>
<evidence type="ECO:0000313" key="2">
    <source>
        <dbReference type="EMBL" id="EJK45087.1"/>
    </source>
</evidence>
<proteinExistence type="predicted"/>
<organism evidence="2 3">
    <name type="scientific">Thalassiosira oceanica</name>
    <name type="common">Marine diatom</name>
    <dbReference type="NCBI Taxonomy" id="159749"/>
    <lineage>
        <taxon>Eukaryota</taxon>
        <taxon>Sar</taxon>
        <taxon>Stramenopiles</taxon>
        <taxon>Ochrophyta</taxon>
        <taxon>Bacillariophyta</taxon>
        <taxon>Coscinodiscophyceae</taxon>
        <taxon>Thalassiosirophycidae</taxon>
        <taxon>Thalassiosirales</taxon>
        <taxon>Thalassiosiraceae</taxon>
        <taxon>Thalassiosira</taxon>
    </lineage>
</organism>
<dbReference type="PANTHER" id="PTHR46566">
    <property type="entry name" value="1-PHOSPHOFRUCTOKINASE-RELATED"/>
    <property type="match status" value="1"/>
</dbReference>
<dbReference type="OMA" id="TLAAWQY"/>
<dbReference type="InterPro" id="IPR029056">
    <property type="entry name" value="Ribokinase-like"/>
</dbReference>
<feature type="non-terminal residue" evidence="2">
    <location>
        <position position="483"/>
    </location>
</feature>
<dbReference type="EMBL" id="AGNL01048795">
    <property type="protein sequence ID" value="EJK45087.1"/>
    <property type="molecule type" value="Genomic_DNA"/>
</dbReference>
<reference evidence="2 3" key="1">
    <citation type="journal article" date="2012" name="Genome Biol.">
        <title>Genome and low-iron response of an oceanic diatom adapted to chronic iron limitation.</title>
        <authorList>
            <person name="Lommer M."/>
            <person name="Specht M."/>
            <person name="Roy A.S."/>
            <person name="Kraemer L."/>
            <person name="Andreson R."/>
            <person name="Gutowska M.A."/>
            <person name="Wolf J."/>
            <person name="Bergner S.V."/>
            <person name="Schilhabel M.B."/>
            <person name="Klostermeier U.C."/>
            <person name="Beiko R.G."/>
            <person name="Rosenstiel P."/>
            <person name="Hippler M."/>
            <person name="Laroche J."/>
        </authorList>
    </citation>
    <scope>NUCLEOTIDE SEQUENCE [LARGE SCALE GENOMIC DNA]</scope>
    <source>
        <strain evidence="2 3">CCMP1005</strain>
    </source>
</reference>
<keyword evidence="3" id="KW-1185">Reference proteome</keyword>
<dbReference type="eggNOG" id="ENOG502RDAP">
    <property type="taxonomic scope" value="Eukaryota"/>
</dbReference>
<feature type="region of interest" description="Disordered" evidence="1">
    <location>
        <begin position="187"/>
        <end position="217"/>
    </location>
</feature>
<dbReference type="Gene3D" id="3.40.1190.20">
    <property type="match status" value="1"/>
</dbReference>
<evidence type="ECO:0000256" key="1">
    <source>
        <dbReference type="SAM" id="MobiDB-lite"/>
    </source>
</evidence>
<dbReference type="GO" id="GO:0005829">
    <property type="term" value="C:cytosol"/>
    <property type="evidence" value="ECO:0007669"/>
    <property type="project" value="TreeGrafter"/>
</dbReference>
<protein>
    <recommendedName>
        <fullName evidence="4">Carbohydrate kinase PfkB domain-containing protein</fullName>
    </recommendedName>
</protein>
<sequence length="483" mass="52621">MRGPSLPLLLTAMSARECPAFSESVVILGLNAALQKRFVLPPSTDLVPGNVHRSVDVETGVGGKGQDVGVAMSILMDDGSSAEERRRENDRRVLLAQFLGGSSGDYVGDILAGRHGLSDELTVRNSAPLRTCTTIVGSASATELVEASGEISPSEMDVLRAKIDGLAEAGEGMRRLRHGFDAPRLSREHIRRPDVAPGGRGHDRARRQRRRPRSPPGVARFHILRLVRGQVGRGRAQAQRGRALQARRTLEGRVRSRDIKGAVGRDFGVLAVPTGGEEGIRTTEVPVPDLSERGTLYPIGAGDTVAAGTLAAWQYLRHNRHNGGGEEESEEPFFGVVSSRVGERLASSRRREKTLDIATSFAFGLACGSASCLDRENSVFDVDDALGYFDGDERGGRSAWEGSMEPQTRCIWGVPDCKSRKIAQTSAEQWEALQWKMRNLIGVCQAASWLRFRLNIKALQCKMSWPSVFMVFSAAYGYRKGGW</sequence>
<gene>
    <name evidence="2" type="ORF">THAOC_36316</name>
</gene>
<evidence type="ECO:0008006" key="4">
    <source>
        <dbReference type="Google" id="ProtNLM"/>
    </source>
</evidence>
<dbReference type="GO" id="GO:0008443">
    <property type="term" value="F:phosphofructokinase activity"/>
    <property type="evidence" value="ECO:0007669"/>
    <property type="project" value="TreeGrafter"/>
</dbReference>
<accession>K0REU3</accession>
<name>K0REU3_THAOC</name>
<dbReference type="OrthoDB" id="26487at2759"/>
<comment type="caution">
    <text evidence="2">The sequence shown here is derived from an EMBL/GenBank/DDBJ whole genome shotgun (WGS) entry which is preliminary data.</text>
</comment>
<evidence type="ECO:0000313" key="3">
    <source>
        <dbReference type="Proteomes" id="UP000266841"/>
    </source>
</evidence>